<dbReference type="InterPro" id="IPR009061">
    <property type="entry name" value="DNA-bd_dom_put_sf"/>
</dbReference>
<organism evidence="3 4">
    <name type="scientific">Methylibium petroleiphilum (strain ATCC BAA-1232 / LMG 22953 / PM1)</name>
    <dbReference type="NCBI Taxonomy" id="420662"/>
    <lineage>
        <taxon>Bacteria</taxon>
        <taxon>Pseudomonadati</taxon>
        <taxon>Pseudomonadota</taxon>
        <taxon>Betaproteobacteria</taxon>
        <taxon>Burkholderiales</taxon>
        <taxon>Sphaerotilaceae</taxon>
        <taxon>Methylibium</taxon>
    </lineage>
</organism>
<dbReference type="GO" id="GO:0046872">
    <property type="term" value="F:metal ion binding"/>
    <property type="evidence" value="ECO:0007669"/>
    <property type="project" value="InterPro"/>
</dbReference>
<reference evidence="3 4" key="1">
    <citation type="journal article" date="2007" name="J. Bacteriol.">
        <title>Whole-genome analysis of the methyl tert-butyl ether-degrading beta-proteobacterium Methylibium petroleiphilum PM1.</title>
        <authorList>
            <person name="Kane S.R."/>
            <person name="Chakicherla A.Y."/>
            <person name="Chain P.S.G."/>
            <person name="Schmidt R."/>
            <person name="Shin M.W."/>
            <person name="Legler T.C."/>
            <person name="Scow K.M."/>
            <person name="Larimer F.W."/>
            <person name="Lucas S.M."/>
            <person name="Richardson P.M."/>
            <person name="Hristova K.R."/>
        </authorList>
    </citation>
    <scope>NUCLEOTIDE SEQUENCE [LARGE SCALE GENOMIC DNA]</scope>
    <source>
        <strain evidence="4">ATCC BAA-1232 / LMG 22953 / PM1</strain>
    </source>
</reference>
<evidence type="ECO:0008006" key="5">
    <source>
        <dbReference type="Google" id="ProtNLM"/>
    </source>
</evidence>
<evidence type="ECO:0000259" key="1">
    <source>
        <dbReference type="PROSITE" id="PS50937"/>
    </source>
</evidence>
<accession>A2SCB1</accession>
<evidence type="ECO:0000313" key="4">
    <source>
        <dbReference type="Proteomes" id="UP000000366"/>
    </source>
</evidence>
<dbReference type="eggNOG" id="COG5012">
    <property type="taxonomic scope" value="Bacteria"/>
</dbReference>
<dbReference type="eggNOG" id="COG0789">
    <property type="taxonomic scope" value="Bacteria"/>
</dbReference>
<proteinExistence type="predicted"/>
<dbReference type="Pfam" id="PF02607">
    <property type="entry name" value="B12-binding_2"/>
    <property type="match status" value="1"/>
</dbReference>
<dbReference type="AlphaFoldDB" id="A2SCB1"/>
<dbReference type="GO" id="GO:0006355">
    <property type="term" value="P:regulation of DNA-templated transcription"/>
    <property type="evidence" value="ECO:0007669"/>
    <property type="project" value="InterPro"/>
</dbReference>
<keyword evidence="4" id="KW-1185">Reference proteome</keyword>
<dbReference type="Gene3D" id="3.40.50.280">
    <property type="entry name" value="Cobalamin-binding domain"/>
    <property type="match status" value="1"/>
</dbReference>
<dbReference type="InterPro" id="IPR003759">
    <property type="entry name" value="Cbl-bd_cap"/>
</dbReference>
<dbReference type="InterPro" id="IPR036594">
    <property type="entry name" value="Meth_synthase_dom"/>
</dbReference>
<dbReference type="InterPro" id="IPR006158">
    <property type="entry name" value="Cobalamin-bd"/>
</dbReference>
<dbReference type="PROSITE" id="PS50937">
    <property type="entry name" value="HTH_MERR_2"/>
    <property type="match status" value="1"/>
</dbReference>
<dbReference type="SMART" id="SM00422">
    <property type="entry name" value="HTH_MERR"/>
    <property type="match status" value="1"/>
</dbReference>
<evidence type="ECO:0000313" key="3">
    <source>
        <dbReference type="EMBL" id="ABM93200.1"/>
    </source>
</evidence>
<dbReference type="KEGG" id="mpt:Mpe_A0238"/>
<gene>
    <name evidence="3" type="ordered locus">Mpe_A0238</name>
</gene>
<name>A2SCB1_METPP</name>
<dbReference type="PROSITE" id="PS51332">
    <property type="entry name" value="B12_BINDING"/>
    <property type="match status" value="1"/>
</dbReference>
<evidence type="ECO:0000259" key="2">
    <source>
        <dbReference type="PROSITE" id="PS51332"/>
    </source>
</evidence>
<dbReference type="CDD" id="cd01104">
    <property type="entry name" value="HTH_MlrA-CarA"/>
    <property type="match status" value="1"/>
</dbReference>
<feature type="domain" description="HTH merR-type" evidence="1">
    <location>
        <begin position="21"/>
        <end position="78"/>
    </location>
</feature>
<dbReference type="SUPFAM" id="SSF52242">
    <property type="entry name" value="Cobalamin (vitamin B12)-binding domain"/>
    <property type="match status" value="1"/>
</dbReference>
<dbReference type="STRING" id="420662.Mpe_A0238"/>
<dbReference type="InterPro" id="IPR036724">
    <property type="entry name" value="Cobalamin-bd_sf"/>
</dbReference>
<protein>
    <recommendedName>
        <fullName evidence="5">Cobalamin-binding protein</fullName>
    </recommendedName>
</protein>
<dbReference type="Gene3D" id="1.10.1660.10">
    <property type="match status" value="1"/>
</dbReference>
<sequence length="320" mass="34962">MAVRELAPAAMSTRSETRPIALSIAAVERDTGLTKDTLRIWERRYGFPVPDRNALAERFYPLDQVEKLRVIKRLLDAGHRPGQIVAQPVDALLRLSDSSAAVAGPRGDPGQPDLRAYVDLVRAHDVDGLRRQLAQAQLQLGLARFVIEVISPLNTLIGDAWMRGHLEVFEEHLYTESMHVLLRQAISTVPVPETGSRPRVLLTTFPHEPHGLGLLMAEPLFLLEGCRCLSLGVQTPIWDIVLAAKSQRADIVALSFSSILTPTAVTTGLAELREKLPPSIEIWAGGSAPVLQRRPVAGVTALAALGAIAGETRRWRAQHG</sequence>
<dbReference type="HOGENOM" id="CLU_045945_3_0_4"/>
<dbReference type="EMBL" id="CP000555">
    <property type="protein sequence ID" value="ABM93200.1"/>
    <property type="molecule type" value="Genomic_DNA"/>
</dbReference>
<dbReference type="Pfam" id="PF13411">
    <property type="entry name" value="MerR_1"/>
    <property type="match status" value="1"/>
</dbReference>
<dbReference type="InterPro" id="IPR000551">
    <property type="entry name" value="MerR-type_HTH_dom"/>
</dbReference>
<dbReference type="SUPFAM" id="SSF46955">
    <property type="entry name" value="Putative DNA-binding domain"/>
    <property type="match status" value="1"/>
</dbReference>
<feature type="domain" description="B12-binding" evidence="2">
    <location>
        <begin position="197"/>
        <end position="320"/>
    </location>
</feature>
<dbReference type="GO" id="GO:0003677">
    <property type="term" value="F:DNA binding"/>
    <property type="evidence" value="ECO:0007669"/>
    <property type="project" value="InterPro"/>
</dbReference>
<dbReference type="GO" id="GO:0031419">
    <property type="term" value="F:cobalamin binding"/>
    <property type="evidence" value="ECO:0007669"/>
    <property type="project" value="InterPro"/>
</dbReference>
<dbReference type="Proteomes" id="UP000000366">
    <property type="component" value="Chromosome"/>
</dbReference>
<dbReference type="CDD" id="cd02065">
    <property type="entry name" value="B12-binding_like"/>
    <property type="match status" value="1"/>
</dbReference>
<dbReference type="Gene3D" id="1.10.1240.10">
    <property type="entry name" value="Methionine synthase domain"/>
    <property type="match status" value="1"/>
</dbReference>